<gene>
    <name evidence="1" type="ORF">DCAF_LOCUS5669</name>
</gene>
<name>A0AAV1R6J3_9ROSI</name>
<keyword evidence="2" id="KW-1185">Reference proteome</keyword>
<comment type="caution">
    <text evidence="1">The sequence shown here is derived from an EMBL/GenBank/DDBJ whole genome shotgun (WGS) entry which is preliminary data.</text>
</comment>
<proteinExistence type="predicted"/>
<feature type="non-terminal residue" evidence="1">
    <location>
        <position position="1"/>
    </location>
</feature>
<dbReference type="AlphaFoldDB" id="A0AAV1R6J3"/>
<dbReference type="Proteomes" id="UP001314170">
    <property type="component" value="Unassembled WGS sequence"/>
</dbReference>
<organism evidence="1 2">
    <name type="scientific">Dovyalis caffra</name>
    <dbReference type="NCBI Taxonomy" id="77055"/>
    <lineage>
        <taxon>Eukaryota</taxon>
        <taxon>Viridiplantae</taxon>
        <taxon>Streptophyta</taxon>
        <taxon>Embryophyta</taxon>
        <taxon>Tracheophyta</taxon>
        <taxon>Spermatophyta</taxon>
        <taxon>Magnoliopsida</taxon>
        <taxon>eudicotyledons</taxon>
        <taxon>Gunneridae</taxon>
        <taxon>Pentapetalae</taxon>
        <taxon>rosids</taxon>
        <taxon>fabids</taxon>
        <taxon>Malpighiales</taxon>
        <taxon>Salicaceae</taxon>
        <taxon>Flacourtieae</taxon>
        <taxon>Dovyalis</taxon>
    </lineage>
</organism>
<evidence type="ECO:0000313" key="2">
    <source>
        <dbReference type="Proteomes" id="UP001314170"/>
    </source>
</evidence>
<accession>A0AAV1R6J3</accession>
<evidence type="ECO:0000313" key="1">
    <source>
        <dbReference type="EMBL" id="CAK7327951.1"/>
    </source>
</evidence>
<reference evidence="1 2" key="1">
    <citation type="submission" date="2024-01" db="EMBL/GenBank/DDBJ databases">
        <authorList>
            <person name="Waweru B."/>
        </authorList>
    </citation>
    <scope>NUCLEOTIDE SEQUENCE [LARGE SCALE GENOMIC DNA]</scope>
</reference>
<protein>
    <submittedName>
        <fullName evidence="1">Uncharacterized protein</fullName>
    </submittedName>
</protein>
<dbReference type="EMBL" id="CAWUPB010000889">
    <property type="protein sequence ID" value="CAK7327951.1"/>
    <property type="molecule type" value="Genomic_DNA"/>
</dbReference>
<sequence length="50" mass="5693">DIFLAAESPPAGKKEDLRGIPFFPYDMLGGLVLQGTHAWVRECHYLRYGR</sequence>